<evidence type="ECO:0000256" key="2">
    <source>
        <dbReference type="SAM" id="MobiDB-lite"/>
    </source>
</evidence>
<dbReference type="InterPro" id="IPR006941">
    <property type="entry name" value="RNase_CAF1"/>
</dbReference>
<comment type="caution">
    <text evidence="3">The sequence shown here is derived from an EMBL/GenBank/DDBJ whole genome shotgun (WGS) entry which is preliminary data.</text>
</comment>
<dbReference type="EMBL" id="JAAQHG020000006">
    <property type="protein sequence ID" value="KAL1588927.1"/>
    <property type="molecule type" value="Genomic_DNA"/>
</dbReference>
<comment type="similarity">
    <text evidence="1">Belongs to the CAF1 family.</text>
</comment>
<reference evidence="3 4" key="1">
    <citation type="journal article" date="2020" name="Microbiol. Resour. Announc.">
        <title>Draft Genome Sequence of a Cladosporium Species Isolated from the Mesophotic Ascidian Didemnum maculosum.</title>
        <authorList>
            <person name="Gioti A."/>
            <person name="Siaperas R."/>
            <person name="Nikolaivits E."/>
            <person name="Le Goff G."/>
            <person name="Ouazzani J."/>
            <person name="Kotoulas G."/>
            <person name="Topakas E."/>
        </authorList>
    </citation>
    <scope>NUCLEOTIDE SEQUENCE [LARGE SCALE GENOMIC DNA]</scope>
    <source>
        <strain evidence="3 4">TM138-S3</strain>
    </source>
</reference>
<protein>
    <recommendedName>
        <fullName evidence="5">CAF1-domain-containing protein</fullName>
    </recommendedName>
</protein>
<dbReference type="GO" id="GO:0005634">
    <property type="term" value="C:nucleus"/>
    <property type="evidence" value="ECO:0007669"/>
    <property type="project" value="TreeGrafter"/>
</dbReference>
<dbReference type="Pfam" id="PF04857">
    <property type="entry name" value="CAF1"/>
    <property type="match status" value="1"/>
</dbReference>
<dbReference type="SUPFAM" id="SSF53098">
    <property type="entry name" value="Ribonuclease H-like"/>
    <property type="match status" value="1"/>
</dbReference>
<feature type="compositionally biased region" description="Low complexity" evidence="2">
    <location>
        <begin position="488"/>
        <end position="503"/>
    </location>
</feature>
<dbReference type="PANTHER" id="PTHR15092:SF22">
    <property type="entry name" value="POLY(A)-SPECIFIC RIBONUCLEASE PNLDC1"/>
    <property type="match status" value="1"/>
</dbReference>
<dbReference type="GO" id="GO:0000289">
    <property type="term" value="P:nuclear-transcribed mRNA poly(A) tail shortening"/>
    <property type="evidence" value="ECO:0007669"/>
    <property type="project" value="TreeGrafter"/>
</dbReference>
<sequence>MDVTKTSFYPLILDILTDISESYFVAFDLELSGVPVKQASANRRVGRPSLQERYQEVKEAAEKYSILQVGLTCIREDVDTGKYIAKPYNFELSPLIDVQGLDVERDFAFSTSAVDFLKRVGFDFSKPFNVGVPYLSRKESKEARERHENRQKKDAIADLQIKDTDVESLALLQRIRDEVNTWLSDAAASDYLNIGPVGAEIELDGIPPAELTRYEKRLVHQLIRAEYPKLVTFSKRGFVQIVHFDAEREARITAGRKADLDERIGRQKGFRWVMEALLGNDIRKLDLSLAATDPITGDPVFADLHDYRARFNRAHAALRNRPRVLVGHNCFLDLVYLYKAFIGDLPATVHEFSKEIHKRWPTIVDTKYMATHNCGDINPASSLEEIARQLAYQEKQLDVLDELHSKYKDVEVFHEAGFDSYLTAQVAVRLSMKLEREGAYVDDMDDLGQGGVKVDDRSDSAGPVGAAVGTGKSLLSAAVKALTLNGGPSDASKSPKSTPAASSLPIPGTVSDKPRTSSPGLSLSPKAESFVPSSLGGAWKSGGDPTLGPENADDPFSMSWKKKFVDERTSRGIEGGMPRFGGDFWRVYGNRLRVFGTEEGVCALDAIA</sequence>
<name>A0AB34KVG2_9PEZI</name>
<dbReference type="Proteomes" id="UP000803884">
    <property type="component" value="Unassembled WGS sequence"/>
</dbReference>
<dbReference type="PANTHER" id="PTHR15092">
    <property type="entry name" value="POLY A -SPECIFIC RIBONUCLEASE/TARGET OF EGR1, MEMBER 1"/>
    <property type="match status" value="1"/>
</dbReference>
<evidence type="ECO:0000313" key="4">
    <source>
        <dbReference type="Proteomes" id="UP000803884"/>
    </source>
</evidence>
<evidence type="ECO:0000313" key="3">
    <source>
        <dbReference type="EMBL" id="KAL1588927.1"/>
    </source>
</evidence>
<feature type="region of interest" description="Disordered" evidence="2">
    <location>
        <begin position="486"/>
        <end position="558"/>
    </location>
</feature>
<dbReference type="GO" id="GO:1990431">
    <property type="term" value="P:priRNA 3'-end processing"/>
    <property type="evidence" value="ECO:0007669"/>
    <property type="project" value="TreeGrafter"/>
</dbReference>
<evidence type="ECO:0000256" key="1">
    <source>
        <dbReference type="ARBA" id="ARBA00008372"/>
    </source>
</evidence>
<organism evidence="3 4">
    <name type="scientific">Cladosporium halotolerans</name>
    <dbReference type="NCBI Taxonomy" id="1052096"/>
    <lineage>
        <taxon>Eukaryota</taxon>
        <taxon>Fungi</taxon>
        <taxon>Dikarya</taxon>
        <taxon>Ascomycota</taxon>
        <taxon>Pezizomycotina</taxon>
        <taxon>Dothideomycetes</taxon>
        <taxon>Dothideomycetidae</taxon>
        <taxon>Cladosporiales</taxon>
        <taxon>Cladosporiaceae</taxon>
        <taxon>Cladosporium</taxon>
    </lineage>
</organism>
<evidence type="ECO:0008006" key="5">
    <source>
        <dbReference type="Google" id="ProtNLM"/>
    </source>
</evidence>
<gene>
    <name evidence="3" type="ORF">WHR41_02368</name>
</gene>
<dbReference type="GO" id="GO:1990432">
    <property type="term" value="P:siRNA 3'-end processing"/>
    <property type="evidence" value="ECO:0007669"/>
    <property type="project" value="TreeGrafter"/>
</dbReference>
<dbReference type="AlphaFoldDB" id="A0AB34KVG2"/>
<accession>A0AB34KVG2</accession>
<dbReference type="GeneID" id="96003812"/>
<dbReference type="GO" id="GO:0000175">
    <property type="term" value="F:3'-5'-RNA exonuclease activity"/>
    <property type="evidence" value="ECO:0007669"/>
    <property type="project" value="TreeGrafter"/>
</dbReference>
<dbReference type="Gene3D" id="3.30.420.10">
    <property type="entry name" value="Ribonuclease H-like superfamily/Ribonuclease H"/>
    <property type="match status" value="2"/>
</dbReference>
<dbReference type="GO" id="GO:0003723">
    <property type="term" value="F:RNA binding"/>
    <property type="evidence" value="ECO:0007669"/>
    <property type="project" value="TreeGrafter"/>
</dbReference>
<dbReference type="InterPro" id="IPR036397">
    <property type="entry name" value="RNaseH_sf"/>
</dbReference>
<dbReference type="InterPro" id="IPR051181">
    <property type="entry name" value="CAF1_poly(A)_ribonucleases"/>
</dbReference>
<proteinExistence type="inferred from homology"/>
<dbReference type="RefSeq" id="XP_069232032.1">
    <property type="nucleotide sequence ID" value="XM_069370974.1"/>
</dbReference>
<dbReference type="InterPro" id="IPR012337">
    <property type="entry name" value="RNaseH-like_sf"/>
</dbReference>
<keyword evidence="4" id="KW-1185">Reference proteome</keyword>